<name>A0ABY8J0J5_9BACI</name>
<feature type="transmembrane region" description="Helical" evidence="1">
    <location>
        <begin position="115"/>
        <end position="139"/>
    </location>
</feature>
<feature type="transmembrane region" description="Helical" evidence="1">
    <location>
        <begin position="186"/>
        <end position="205"/>
    </location>
</feature>
<feature type="transmembrane region" description="Helical" evidence="1">
    <location>
        <begin position="485"/>
        <end position="506"/>
    </location>
</feature>
<reference evidence="2 3" key="1">
    <citation type="submission" date="2023-04" db="EMBL/GenBank/DDBJ databases">
        <title>Genome sequence of Halobacillus naozhouensis KACC 21980.</title>
        <authorList>
            <person name="Kim S."/>
            <person name="Heo J."/>
            <person name="Kwon S.-W."/>
        </authorList>
    </citation>
    <scope>NUCLEOTIDE SEQUENCE [LARGE SCALE GENOMIC DNA]</scope>
    <source>
        <strain evidence="2 3">KCTC 13234</strain>
    </source>
</reference>
<feature type="transmembrane region" description="Helical" evidence="1">
    <location>
        <begin position="445"/>
        <end position="465"/>
    </location>
</feature>
<evidence type="ECO:0000313" key="3">
    <source>
        <dbReference type="Proteomes" id="UP001221597"/>
    </source>
</evidence>
<feature type="transmembrane region" description="Helical" evidence="1">
    <location>
        <begin position="27"/>
        <end position="47"/>
    </location>
</feature>
<accession>A0ABY8J0J5</accession>
<protein>
    <submittedName>
        <fullName evidence="2">ABC transporter permease</fullName>
    </submittedName>
</protein>
<dbReference type="Proteomes" id="UP001221597">
    <property type="component" value="Chromosome"/>
</dbReference>
<keyword evidence="1" id="KW-1133">Transmembrane helix</keyword>
<keyword evidence="1" id="KW-0812">Transmembrane</keyword>
<feature type="transmembrane region" description="Helical" evidence="1">
    <location>
        <begin position="327"/>
        <end position="348"/>
    </location>
</feature>
<feature type="transmembrane region" description="Helical" evidence="1">
    <location>
        <begin position="67"/>
        <end position="94"/>
    </location>
</feature>
<evidence type="ECO:0000313" key="2">
    <source>
        <dbReference type="EMBL" id="WFT76023.1"/>
    </source>
</evidence>
<feature type="transmembrane region" description="Helical" evidence="1">
    <location>
        <begin position="412"/>
        <end position="439"/>
    </location>
</feature>
<gene>
    <name evidence="2" type="ORF">P9989_06575</name>
</gene>
<dbReference type="EMBL" id="CP121671">
    <property type="protein sequence ID" value="WFT76023.1"/>
    <property type="molecule type" value="Genomic_DNA"/>
</dbReference>
<dbReference type="Pfam" id="PF16949">
    <property type="entry name" value="ABC_tran_2"/>
    <property type="match status" value="1"/>
</dbReference>
<proteinExistence type="predicted"/>
<feature type="transmembrane region" description="Helical" evidence="1">
    <location>
        <begin position="250"/>
        <end position="272"/>
    </location>
</feature>
<dbReference type="RefSeq" id="WP_283077983.1">
    <property type="nucleotide sequence ID" value="NZ_CP121671.1"/>
</dbReference>
<evidence type="ECO:0000256" key="1">
    <source>
        <dbReference type="SAM" id="Phobius"/>
    </source>
</evidence>
<dbReference type="InterPro" id="IPR031599">
    <property type="entry name" value="ABC_tran_2"/>
</dbReference>
<keyword evidence="3" id="KW-1185">Reference proteome</keyword>
<sequence length="550" mass="61203">MANTLKLIRIMVKMQLSLVGKSTNEKIGYVFLAIFAIPAALFILYILNSIIGAMYQVLAPTDNESVILGLLFVMISILFVFISIGTILSSFYFAEDIESFVALPFQPYQIMLGKSAVPFLTLYLTNLVILAPSLVIYGLHSHAGIVYYLFAIIIWLITPVIPFVGTAVLLMFVMRFLNLSKNKDRIKVFAGLLTFIFAIGINIVIRLNSSETNPGSNLAHQLADQNGLLQMTTKFYPPAYFSSISLTEPMTMAGVGYFILTCALAMVALFFMMTTGQKLYFKGVLGLSGGSRKAISSEKMVKKIQSKNVLYSSWVREMKIMLRTPTFFTQIIVQSLLLPVLFIVILIMDTSGSIQGIGAMLKTWQGKTIILCMVGFTVFILGINPASISSVSRDGKSWFNHLYMPIRAETVMLSKILASFFINFLSLLVLFIMACLINIPVMITLIWIVLSLLISWLTGIIGTILDLYSPTLHWTDEREIFKGRYIGLLALAVEIVLFAPLIFILWKADGIGGLWMTSGILFGTLTVLILISTRLLKAMIDKQFYSLFSS</sequence>
<organism evidence="2 3">
    <name type="scientific">Halobacillus naozhouensis</name>
    <dbReference type="NCBI Taxonomy" id="554880"/>
    <lineage>
        <taxon>Bacteria</taxon>
        <taxon>Bacillati</taxon>
        <taxon>Bacillota</taxon>
        <taxon>Bacilli</taxon>
        <taxon>Bacillales</taxon>
        <taxon>Bacillaceae</taxon>
        <taxon>Halobacillus</taxon>
    </lineage>
</organism>
<feature type="transmembrane region" description="Helical" evidence="1">
    <location>
        <begin position="368"/>
        <end position="391"/>
    </location>
</feature>
<feature type="transmembrane region" description="Helical" evidence="1">
    <location>
        <begin position="512"/>
        <end position="536"/>
    </location>
</feature>
<feature type="transmembrane region" description="Helical" evidence="1">
    <location>
        <begin position="145"/>
        <end position="174"/>
    </location>
</feature>
<keyword evidence="1" id="KW-0472">Membrane</keyword>